<dbReference type="EMBL" id="AUNC01000003">
    <property type="protein sequence ID" value="KEO58945.1"/>
    <property type="molecule type" value="Genomic_DNA"/>
</dbReference>
<reference evidence="1 2" key="1">
    <citation type="submission" date="2013-07" db="EMBL/GenBank/DDBJ databases">
        <title>Thalassospira permensis NBRC 106175 Genome Sequencing.</title>
        <authorList>
            <person name="Lai Q."/>
            <person name="Shao Z."/>
        </authorList>
    </citation>
    <scope>NUCLEOTIDE SEQUENCE [LARGE SCALE GENOMIC DNA]</scope>
    <source>
        <strain evidence="1 2">NBRC 106175</strain>
    </source>
</reference>
<sequence>MIIQGLPINVAVTQHIPNYISGCGVFFWAIAD</sequence>
<evidence type="ECO:0000313" key="2">
    <source>
        <dbReference type="Proteomes" id="UP000027463"/>
    </source>
</evidence>
<accession>A0ABR4TV12</accession>
<protein>
    <submittedName>
        <fullName evidence="1">Uncharacterized protein</fullName>
    </submittedName>
</protein>
<dbReference type="Proteomes" id="UP000027463">
    <property type="component" value="Unassembled WGS sequence"/>
</dbReference>
<gene>
    <name evidence="1" type="ORF">SMB34_11670</name>
</gene>
<keyword evidence="2" id="KW-1185">Reference proteome</keyword>
<name>A0ABR4TV12_9PROT</name>
<organism evidence="1 2">
    <name type="scientific">Thalassospira permensis NBRC 106175</name>
    <dbReference type="NCBI Taxonomy" id="1353532"/>
    <lineage>
        <taxon>Bacteria</taxon>
        <taxon>Pseudomonadati</taxon>
        <taxon>Pseudomonadota</taxon>
        <taxon>Alphaproteobacteria</taxon>
        <taxon>Rhodospirillales</taxon>
        <taxon>Thalassospiraceae</taxon>
        <taxon>Thalassospira</taxon>
    </lineage>
</organism>
<proteinExistence type="predicted"/>
<comment type="caution">
    <text evidence="1">The sequence shown here is derived from an EMBL/GenBank/DDBJ whole genome shotgun (WGS) entry which is preliminary data.</text>
</comment>
<evidence type="ECO:0000313" key="1">
    <source>
        <dbReference type="EMBL" id="KEO58945.1"/>
    </source>
</evidence>